<reference evidence="1" key="2">
    <citation type="submission" date="2022-01" db="EMBL/GenBank/DDBJ databases">
        <authorList>
            <person name="Yamashiro T."/>
            <person name="Shiraishi A."/>
            <person name="Satake H."/>
            <person name="Nakayama K."/>
        </authorList>
    </citation>
    <scope>NUCLEOTIDE SEQUENCE</scope>
</reference>
<evidence type="ECO:0000313" key="2">
    <source>
        <dbReference type="Proteomes" id="UP001151760"/>
    </source>
</evidence>
<evidence type="ECO:0000313" key="1">
    <source>
        <dbReference type="EMBL" id="GJS55318.1"/>
    </source>
</evidence>
<protein>
    <submittedName>
        <fullName evidence="1">Uncharacterized protein</fullName>
    </submittedName>
</protein>
<reference evidence="1" key="1">
    <citation type="journal article" date="2022" name="Int. J. Mol. Sci.">
        <title>Draft Genome of Tanacetum Coccineum: Genomic Comparison of Closely Related Tanacetum-Family Plants.</title>
        <authorList>
            <person name="Yamashiro T."/>
            <person name="Shiraishi A."/>
            <person name="Nakayama K."/>
            <person name="Satake H."/>
        </authorList>
    </citation>
    <scope>NUCLEOTIDE SEQUENCE</scope>
</reference>
<gene>
    <name evidence="1" type="ORF">Tco_0628680</name>
</gene>
<accession>A0ABQ4WR34</accession>
<comment type="caution">
    <text evidence="1">The sequence shown here is derived from an EMBL/GenBank/DDBJ whole genome shotgun (WGS) entry which is preliminary data.</text>
</comment>
<sequence length="87" mass="10483">MSGKSKISFYRIPEPLFHVEKGIKNDIEPIAPTMNVSRLVLEWEERIRLHQEKEMEFNQWKDEGDRRGIRHLMRLEKEMMDNKGEVT</sequence>
<dbReference type="Proteomes" id="UP001151760">
    <property type="component" value="Unassembled WGS sequence"/>
</dbReference>
<organism evidence="1 2">
    <name type="scientific">Tanacetum coccineum</name>
    <dbReference type="NCBI Taxonomy" id="301880"/>
    <lineage>
        <taxon>Eukaryota</taxon>
        <taxon>Viridiplantae</taxon>
        <taxon>Streptophyta</taxon>
        <taxon>Embryophyta</taxon>
        <taxon>Tracheophyta</taxon>
        <taxon>Spermatophyta</taxon>
        <taxon>Magnoliopsida</taxon>
        <taxon>eudicotyledons</taxon>
        <taxon>Gunneridae</taxon>
        <taxon>Pentapetalae</taxon>
        <taxon>asterids</taxon>
        <taxon>campanulids</taxon>
        <taxon>Asterales</taxon>
        <taxon>Asteraceae</taxon>
        <taxon>Asteroideae</taxon>
        <taxon>Anthemideae</taxon>
        <taxon>Anthemidinae</taxon>
        <taxon>Tanacetum</taxon>
    </lineage>
</organism>
<dbReference type="EMBL" id="BQNB010008860">
    <property type="protein sequence ID" value="GJS55318.1"/>
    <property type="molecule type" value="Genomic_DNA"/>
</dbReference>
<proteinExistence type="predicted"/>
<name>A0ABQ4WR34_9ASTR</name>
<keyword evidence="2" id="KW-1185">Reference proteome</keyword>